<dbReference type="Proteomes" id="UP001195483">
    <property type="component" value="Unassembled WGS sequence"/>
</dbReference>
<name>A0AAE0TGV0_9BIVA</name>
<keyword evidence="2" id="KW-1185">Reference proteome</keyword>
<sequence>MLQRMRVKSLPEVPPAENFFEELGIEASVKEDTLSEYEVQFMKRENYRTSAKAVVEESKSPRVGTREYAAEDLRQLVSQSQEEFKVEEDMPPLLQAITRNIKYDGRKEILDKQLIELEEKERKKKET</sequence>
<reference evidence="1" key="3">
    <citation type="submission" date="2023-05" db="EMBL/GenBank/DDBJ databases">
        <authorList>
            <person name="Smith C.H."/>
        </authorList>
    </citation>
    <scope>NUCLEOTIDE SEQUENCE</scope>
    <source>
        <strain evidence="1">CHS0354</strain>
        <tissue evidence="1">Mantle</tissue>
    </source>
</reference>
<accession>A0AAE0TGV0</accession>
<proteinExistence type="predicted"/>
<reference evidence="1" key="2">
    <citation type="journal article" date="2021" name="Genome Biol. Evol.">
        <title>Developing a high-quality reference genome for a parasitic bivalve with doubly uniparental inheritance (Bivalvia: Unionida).</title>
        <authorList>
            <person name="Smith C.H."/>
        </authorList>
    </citation>
    <scope>NUCLEOTIDE SEQUENCE</scope>
    <source>
        <strain evidence="1">CHS0354</strain>
        <tissue evidence="1">Mantle</tissue>
    </source>
</reference>
<comment type="caution">
    <text evidence="1">The sequence shown here is derived from an EMBL/GenBank/DDBJ whole genome shotgun (WGS) entry which is preliminary data.</text>
</comment>
<dbReference type="EMBL" id="JAEAOA010002259">
    <property type="protein sequence ID" value="KAK3610177.1"/>
    <property type="molecule type" value="Genomic_DNA"/>
</dbReference>
<protein>
    <submittedName>
        <fullName evidence="1">Uncharacterized protein</fullName>
    </submittedName>
</protein>
<evidence type="ECO:0000313" key="2">
    <source>
        <dbReference type="Proteomes" id="UP001195483"/>
    </source>
</evidence>
<gene>
    <name evidence="1" type="ORF">CHS0354_038814</name>
</gene>
<organism evidence="1 2">
    <name type="scientific">Potamilus streckersoni</name>
    <dbReference type="NCBI Taxonomy" id="2493646"/>
    <lineage>
        <taxon>Eukaryota</taxon>
        <taxon>Metazoa</taxon>
        <taxon>Spiralia</taxon>
        <taxon>Lophotrochozoa</taxon>
        <taxon>Mollusca</taxon>
        <taxon>Bivalvia</taxon>
        <taxon>Autobranchia</taxon>
        <taxon>Heteroconchia</taxon>
        <taxon>Palaeoheterodonta</taxon>
        <taxon>Unionida</taxon>
        <taxon>Unionoidea</taxon>
        <taxon>Unionidae</taxon>
        <taxon>Ambleminae</taxon>
        <taxon>Lampsilini</taxon>
        <taxon>Potamilus</taxon>
    </lineage>
</organism>
<evidence type="ECO:0000313" key="1">
    <source>
        <dbReference type="EMBL" id="KAK3610177.1"/>
    </source>
</evidence>
<dbReference type="AlphaFoldDB" id="A0AAE0TGV0"/>
<reference evidence="1" key="1">
    <citation type="journal article" date="2021" name="Genome Biol. Evol.">
        <title>A High-Quality Reference Genome for a Parasitic Bivalve with Doubly Uniparental Inheritance (Bivalvia: Unionida).</title>
        <authorList>
            <person name="Smith C.H."/>
        </authorList>
    </citation>
    <scope>NUCLEOTIDE SEQUENCE</scope>
    <source>
        <strain evidence="1">CHS0354</strain>
    </source>
</reference>